<feature type="region of interest" description="Disordered" evidence="2">
    <location>
        <begin position="598"/>
        <end position="628"/>
    </location>
</feature>
<feature type="signal peptide" evidence="3">
    <location>
        <begin position="1"/>
        <end position="21"/>
    </location>
</feature>
<evidence type="ECO:0000313" key="4">
    <source>
        <dbReference type="EMBL" id="ODM94861.1"/>
    </source>
</evidence>
<feature type="region of interest" description="Disordered" evidence="2">
    <location>
        <begin position="34"/>
        <end position="54"/>
    </location>
</feature>
<feature type="compositionally biased region" description="Polar residues" evidence="2">
    <location>
        <begin position="352"/>
        <end position="365"/>
    </location>
</feature>
<feature type="compositionally biased region" description="Basic and acidic residues" evidence="2">
    <location>
        <begin position="117"/>
        <end position="139"/>
    </location>
</feature>
<evidence type="ECO:0000256" key="3">
    <source>
        <dbReference type="SAM" id="SignalP"/>
    </source>
</evidence>
<feature type="compositionally biased region" description="Gly residues" evidence="2">
    <location>
        <begin position="527"/>
        <end position="536"/>
    </location>
</feature>
<feature type="compositionally biased region" description="Acidic residues" evidence="2">
    <location>
        <begin position="209"/>
        <end position="221"/>
    </location>
</feature>
<feature type="compositionally biased region" description="Gly residues" evidence="2">
    <location>
        <begin position="467"/>
        <end position="477"/>
    </location>
</feature>
<dbReference type="PROSITE" id="PS51155">
    <property type="entry name" value="CHIT_BIND_RR_2"/>
    <property type="match status" value="1"/>
</dbReference>
<feature type="compositionally biased region" description="Gly residues" evidence="2">
    <location>
        <begin position="261"/>
        <end position="275"/>
    </location>
</feature>
<feature type="compositionally biased region" description="Gly residues" evidence="2">
    <location>
        <begin position="398"/>
        <end position="410"/>
    </location>
</feature>
<feature type="compositionally biased region" description="Gly residues" evidence="2">
    <location>
        <begin position="379"/>
        <end position="390"/>
    </location>
</feature>
<evidence type="ECO:0000313" key="5">
    <source>
        <dbReference type="Proteomes" id="UP000094527"/>
    </source>
</evidence>
<evidence type="ECO:0008006" key="6">
    <source>
        <dbReference type="Google" id="ProtNLM"/>
    </source>
</evidence>
<dbReference type="Proteomes" id="UP000094527">
    <property type="component" value="Unassembled WGS sequence"/>
</dbReference>
<name>A0A1D2MPR6_ORCCI</name>
<feature type="region of interest" description="Disordered" evidence="2">
    <location>
        <begin position="190"/>
        <end position="555"/>
    </location>
</feature>
<keyword evidence="1" id="KW-0193">Cuticle</keyword>
<feature type="compositionally biased region" description="Low complexity" evidence="2">
    <location>
        <begin position="331"/>
        <end position="350"/>
    </location>
</feature>
<feature type="compositionally biased region" description="Low complexity" evidence="2">
    <location>
        <begin position="225"/>
        <end position="238"/>
    </location>
</feature>
<feature type="compositionally biased region" description="Acidic residues" evidence="2">
    <location>
        <begin position="427"/>
        <end position="438"/>
    </location>
</feature>
<feature type="compositionally biased region" description="Polar residues" evidence="2">
    <location>
        <begin position="44"/>
        <end position="54"/>
    </location>
</feature>
<feature type="compositionally biased region" description="Polar residues" evidence="2">
    <location>
        <begin position="190"/>
        <end position="201"/>
    </location>
</feature>
<reference evidence="4 5" key="1">
    <citation type="journal article" date="2016" name="Genome Biol. Evol.">
        <title>Gene Family Evolution Reflects Adaptation to Soil Environmental Stressors in the Genome of the Collembolan Orchesella cincta.</title>
        <authorList>
            <person name="Faddeeva-Vakhrusheva A."/>
            <person name="Derks M.F."/>
            <person name="Anvar S.Y."/>
            <person name="Agamennone V."/>
            <person name="Suring W."/>
            <person name="Smit S."/>
            <person name="van Straalen N.M."/>
            <person name="Roelofs D."/>
        </authorList>
    </citation>
    <scope>NUCLEOTIDE SEQUENCE [LARGE SCALE GENOMIC DNA]</scope>
    <source>
        <tissue evidence="4">Mixed pool</tissue>
    </source>
</reference>
<organism evidence="4 5">
    <name type="scientific">Orchesella cincta</name>
    <name type="common">Springtail</name>
    <name type="synonym">Podura cincta</name>
    <dbReference type="NCBI Taxonomy" id="48709"/>
    <lineage>
        <taxon>Eukaryota</taxon>
        <taxon>Metazoa</taxon>
        <taxon>Ecdysozoa</taxon>
        <taxon>Arthropoda</taxon>
        <taxon>Hexapoda</taxon>
        <taxon>Collembola</taxon>
        <taxon>Entomobryomorpha</taxon>
        <taxon>Entomobryoidea</taxon>
        <taxon>Orchesellidae</taxon>
        <taxon>Orchesellinae</taxon>
        <taxon>Orchesella</taxon>
    </lineage>
</organism>
<feature type="compositionally biased region" description="Gly residues" evidence="2">
    <location>
        <begin position="543"/>
        <end position="552"/>
    </location>
</feature>
<feature type="compositionally biased region" description="Gly residues" evidence="2">
    <location>
        <begin position="500"/>
        <end position="509"/>
    </location>
</feature>
<evidence type="ECO:0000256" key="2">
    <source>
        <dbReference type="SAM" id="MobiDB-lite"/>
    </source>
</evidence>
<dbReference type="OMA" id="MEYTAGE"/>
<feature type="compositionally biased region" description="Low complexity" evidence="2">
    <location>
        <begin position="510"/>
        <end position="526"/>
    </location>
</feature>
<dbReference type="AlphaFoldDB" id="A0A1D2MPR6"/>
<proteinExistence type="predicted"/>
<keyword evidence="3" id="KW-0732">Signal</keyword>
<dbReference type="EMBL" id="LJIJ01000738">
    <property type="protein sequence ID" value="ODM94861.1"/>
    <property type="molecule type" value="Genomic_DNA"/>
</dbReference>
<keyword evidence="5" id="KW-1185">Reference proteome</keyword>
<accession>A0A1D2MPR6</accession>
<dbReference type="OrthoDB" id="6631236at2759"/>
<dbReference type="GO" id="GO:0042302">
    <property type="term" value="F:structural constituent of cuticle"/>
    <property type="evidence" value="ECO:0007669"/>
    <property type="project" value="UniProtKB-UniRule"/>
</dbReference>
<dbReference type="Pfam" id="PF00379">
    <property type="entry name" value="Chitin_bind_4"/>
    <property type="match status" value="1"/>
</dbReference>
<sequence length="735" mass="77499">MGTRILLRLAVGLCIFGAVSAQYPYNSLYHGQEKEQGRYRPQLAPSSTTENPEQNTAKFAKIMKQINKVNDDGSYTFGYEADDGSFRVETRTKDGLVKGKYGFVDANGKLKVTEYTAGEKSEEPERTESGESDEGELRPSPRPGNSRSLPLSARPQPSYQPRQQAYSSQSRPVIAASPVQSYRLATQGSYDQSVAAQTPSKISRAPPTTDDDFREESDESDAFSRRQSQGQGQAPSQGQEGGEDGPNGHYFRAVPVQRAQGGSGAGRFPGGGISAGGRPIPSPYSSGAPPQYQGGFSPYNYPQGAGGPQGFQGQGAPQFGPQYASQGQEYQGFPQAGPGPQGFSSPQGGFRQLQQAPQDFSSIGNPQGAPQRQQIQQFGGLGPAGPGSFGGFNARQGSQGGKGGSSGNRGAGPSADEQYVPSVELDGYSEDLDQDGYPDEPPKDGKLPQKSSSGASPQSYRPQALGPQGGVQPGRGSPGTRLTDEQFQQLFSQSQSPQGGAPGGRGQGPQGIPQGQIILQLGPQGQIQGGPGGAGGRFSVPQQGGGQQGGQGIPPQYLQQQQQFGGFPQGAYPQGVPQGFPQGFEGAQGGAYPQQFAGGIPQSAGGPGQYQDGRFGGSQGSPLQSEGFPYDFNSFGGGQGFPQGAQGFHKELKDFHKELKDSSSQVSPVVFHKGSQVEHKGLQEVDTRVEQEVLSHLFQEVDLEVGLLAKRALHKALPAVVERKGKNLRYFLAIK</sequence>
<protein>
    <recommendedName>
        <fullName evidence="6">Cuticle protein 6</fullName>
    </recommendedName>
</protein>
<feature type="compositionally biased region" description="Low complexity" evidence="2">
    <location>
        <begin position="486"/>
        <end position="499"/>
    </location>
</feature>
<feature type="compositionally biased region" description="Polar residues" evidence="2">
    <location>
        <begin position="449"/>
        <end position="461"/>
    </location>
</feature>
<gene>
    <name evidence="4" type="ORF">Ocin01_11822</name>
</gene>
<feature type="chain" id="PRO_5008904354" description="Cuticle protein 6" evidence="3">
    <location>
        <begin position="22"/>
        <end position="735"/>
    </location>
</feature>
<feature type="compositionally biased region" description="Low complexity" evidence="2">
    <location>
        <begin position="367"/>
        <end position="378"/>
    </location>
</feature>
<feature type="region of interest" description="Disordered" evidence="2">
    <location>
        <begin position="114"/>
        <end position="173"/>
    </location>
</feature>
<evidence type="ECO:0000256" key="1">
    <source>
        <dbReference type="PROSITE-ProRule" id="PRU00497"/>
    </source>
</evidence>
<comment type="caution">
    <text evidence="4">The sequence shown here is derived from an EMBL/GenBank/DDBJ whole genome shotgun (WGS) entry which is preliminary data.</text>
</comment>
<feature type="compositionally biased region" description="Polar residues" evidence="2">
    <location>
        <begin position="143"/>
        <end position="171"/>
    </location>
</feature>
<feature type="compositionally biased region" description="Gly residues" evidence="2">
    <location>
        <begin position="304"/>
        <end position="313"/>
    </location>
</feature>
<dbReference type="InterPro" id="IPR000618">
    <property type="entry name" value="Insect_cuticle"/>
</dbReference>